<dbReference type="PANTHER" id="PTHR43839:SF1">
    <property type="entry name" value="OPPC IN A BINDING PROTEIN-DEPENDENT TRANSPORT SYSTEM"/>
    <property type="match status" value="1"/>
</dbReference>
<evidence type="ECO:0000256" key="3">
    <source>
        <dbReference type="ARBA" id="ARBA00022989"/>
    </source>
</evidence>
<dbReference type="InterPro" id="IPR025966">
    <property type="entry name" value="OppC_N"/>
</dbReference>
<dbReference type="Pfam" id="PF00528">
    <property type="entry name" value="BPD_transp_1"/>
    <property type="match status" value="1"/>
</dbReference>
<keyword evidence="5" id="KW-0813">Transport</keyword>
<gene>
    <name evidence="8" type="ORF">L21SP2_3055</name>
</gene>
<feature type="transmembrane region" description="Helical" evidence="5">
    <location>
        <begin position="295"/>
        <end position="321"/>
    </location>
</feature>
<comment type="subcellular location">
    <subcellularLocation>
        <location evidence="1 5">Cell membrane</location>
        <topology evidence="1 5">Multi-pass membrane protein</topology>
    </subcellularLocation>
</comment>
<keyword evidence="2 5" id="KW-0812">Transmembrane</keyword>
<evidence type="ECO:0000259" key="7">
    <source>
        <dbReference type="PROSITE" id="PS50928"/>
    </source>
</evidence>
<evidence type="ECO:0000256" key="6">
    <source>
        <dbReference type="SAM" id="MobiDB-lite"/>
    </source>
</evidence>
<reference evidence="8 9" key="1">
    <citation type="journal article" date="2015" name="Stand. Genomic Sci.">
        <title>Complete genome sequence and description of Salinispira pacifica gen. nov., sp. nov., a novel spirochaete isolated form a hypersaline microbial mat.</title>
        <authorList>
            <person name="Ben Hania W."/>
            <person name="Joseph M."/>
            <person name="Schumann P."/>
            <person name="Bunk B."/>
            <person name="Fiebig A."/>
            <person name="Sproer C."/>
            <person name="Klenk H.P."/>
            <person name="Fardeau M.L."/>
            <person name="Spring S."/>
        </authorList>
    </citation>
    <scope>NUCLEOTIDE SEQUENCE [LARGE SCALE GENOMIC DNA]</scope>
    <source>
        <strain evidence="8 9">L21-RPul-D2</strain>
    </source>
</reference>
<keyword evidence="3 5" id="KW-1133">Transmembrane helix</keyword>
<evidence type="ECO:0000256" key="4">
    <source>
        <dbReference type="ARBA" id="ARBA00023136"/>
    </source>
</evidence>
<keyword evidence="4 5" id="KW-0472">Membrane</keyword>
<feature type="transmembrane region" description="Helical" evidence="5">
    <location>
        <begin position="72"/>
        <end position="93"/>
    </location>
</feature>
<dbReference type="OrthoDB" id="9783218at2"/>
<dbReference type="AlphaFoldDB" id="V5WLE5"/>
<dbReference type="PANTHER" id="PTHR43839">
    <property type="entry name" value="OPPC IN A BINDING PROTEIN-DEPENDENT TRANSPORT SYSTEM"/>
    <property type="match status" value="1"/>
</dbReference>
<evidence type="ECO:0000256" key="2">
    <source>
        <dbReference type="ARBA" id="ARBA00022692"/>
    </source>
</evidence>
<feature type="domain" description="ABC transmembrane type-1" evidence="7">
    <location>
        <begin position="293"/>
        <end position="489"/>
    </location>
</feature>
<dbReference type="Gene3D" id="1.10.3720.10">
    <property type="entry name" value="MetI-like"/>
    <property type="match status" value="1"/>
</dbReference>
<dbReference type="STRING" id="1307761.L21SP2_3055"/>
<feature type="transmembrane region" description="Helical" evidence="5">
    <location>
        <begin position="328"/>
        <end position="348"/>
    </location>
</feature>
<evidence type="ECO:0000313" key="8">
    <source>
        <dbReference type="EMBL" id="AHC16399.1"/>
    </source>
</evidence>
<name>V5WLE5_9SPIO</name>
<dbReference type="CDD" id="cd06261">
    <property type="entry name" value="TM_PBP2"/>
    <property type="match status" value="1"/>
</dbReference>
<dbReference type="KEGG" id="slr:L21SP2_3055"/>
<dbReference type="RefSeq" id="WP_024269296.1">
    <property type="nucleotide sequence ID" value="NC_023035.1"/>
</dbReference>
<organism evidence="8 9">
    <name type="scientific">Salinispira pacifica</name>
    <dbReference type="NCBI Taxonomy" id="1307761"/>
    <lineage>
        <taxon>Bacteria</taxon>
        <taxon>Pseudomonadati</taxon>
        <taxon>Spirochaetota</taxon>
        <taxon>Spirochaetia</taxon>
        <taxon>Spirochaetales</taxon>
        <taxon>Spirochaetaceae</taxon>
        <taxon>Salinispira</taxon>
    </lineage>
</organism>
<dbReference type="Pfam" id="PF12911">
    <property type="entry name" value="OppC_N"/>
    <property type="match status" value="1"/>
</dbReference>
<dbReference type="InterPro" id="IPR035906">
    <property type="entry name" value="MetI-like_sf"/>
</dbReference>
<dbReference type="PATRIC" id="fig|1307761.3.peg.3044"/>
<evidence type="ECO:0000313" key="9">
    <source>
        <dbReference type="Proteomes" id="UP000018680"/>
    </source>
</evidence>
<comment type="similarity">
    <text evidence="5">Belongs to the binding-protein-dependent transport system permease family.</text>
</comment>
<dbReference type="eggNOG" id="COG1173">
    <property type="taxonomic scope" value="Bacteria"/>
</dbReference>
<dbReference type="InterPro" id="IPR000515">
    <property type="entry name" value="MetI-like"/>
</dbReference>
<dbReference type="GO" id="GO:0005886">
    <property type="term" value="C:plasma membrane"/>
    <property type="evidence" value="ECO:0007669"/>
    <property type="project" value="UniProtKB-SubCell"/>
</dbReference>
<feature type="transmembrane region" description="Helical" evidence="5">
    <location>
        <begin position="470"/>
        <end position="488"/>
    </location>
</feature>
<keyword evidence="9" id="KW-1185">Reference proteome</keyword>
<evidence type="ECO:0000256" key="1">
    <source>
        <dbReference type="ARBA" id="ARBA00004651"/>
    </source>
</evidence>
<sequence>MRDYKNYIHICLAPDTEGGSAGEPLARTPNPDSVPAENPDAVKTTREGMNEKPESMWANYIRRFRKHTLGKIGLGILGFLYFLAIFADVISPYTMTWGDKTKPYHAPSGIRFIAEDTDGEGSRFKPYAFEEVITNQALRTYEPIPEHSLRAVGIESRLGVNEMRVYGLSESASRRQNEVLAGILRHYRISTSNPLADEIRDAIAEAERNPDPNARVEVDLGTVELNNVQVAVHFILAKGNKNFLTFFNRGVPYEFLGMFETNVHLFGSRTGGYFPFGTDKTGRDLLSRLLHGSRISLSVGILGSLITLVLGLAIGGTAGYFGGWVDNVLMRLSEVVISIPSLYLLFALRAALPTDLDSTQVYLIIVMILSLTGWATVARVIRGQVLSIKTEDFVLSARTMGLSKPKILFRHVLPNTMSYVIIQLTLSIPGYILGESALSLLGLGITEPQSSWGLMLAVGRNFRVVRDFPWILIPGFMIFLSILAWNFFGDGVRDALDPKSKH</sequence>
<dbReference type="HOGENOM" id="CLU_028518_1_0_12"/>
<dbReference type="Proteomes" id="UP000018680">
    <property type="component" value="Chromosome"/>
</dbReference>
<feature type="region of interest" description="Disordered" evidence="6">
    <location>
        <begin position="19"/>
        <end position="41"/>
    </location>
</feature>
<dbReference type="SUPFAM" id="SSF161098">
    <property type="entry name" value="MetI-like"/>
    <property type="match status" value="1"/>
</dbReference>
<feature type="transmembrane region" description="Helical" evidence="5">
    <location>
        <begin position="360"/>
        <end position="381"/>
    </location>
</feature>
<dbReference type="GO" id="GO:0055085">
    <property type="term" value="P:transmembrane transport"/>
    <property type="evidence" value="ECO:0007669"/>
    <property type="project" value="InterPro"/>
</dbReference>
<dbReference type="EMBL" id="CP006939">
    <property type="protein sequence ID" value="AHC16399.1"/>
    <property type="molecule type" value="Genomic_DNA"/>
</dbReference>
<evidence type="ECO:0000256" key="5">
    <source>
        <dbReference type="RuleBase" id="RU363032"/>
    </source>
</evidence>
<dbReference type="PROSITE" id="PS50928">
    <property type="entry name" value="ABC_TM1"/>
    <property type="match status" value="1"/>
</dbReference>
<proteinExistence type="inferred from homology"/>
<protein>
    <submittedName>
        <fullName evidence="8">Oligopeptide transport system permease protein OppC</fullName>
    </submittedName>
</protein>
<accession>V5WLE5</accession>